<dbReference type="InParanoid" id="A0A162UAR3"/>
<dbReference type="AlphaFoldDB" id="A0A162UAR3"/>
<evidence type="ECO:0000313" key="1">
    <source>
        <dbReference type="EMBL" id="OAD73703.1"/>
    </source>
</evidence>
<dbReference type="VEuPathDB" id="FungiDB:PHYBLDRAFT_168139"/>
<dbReference type="GeneID" id="28996713"/>
<dbReference type="EMBL" id="KV440980">
    <property type="protein sequence ID" value="OAD73703.1"/>
    <property type="molecule type" value="Genomic_DNA"/>
</dbReference>
<dbReference type="STRING" id="763407.A0A162UAR3"/>
<keyword evidence="2" id="KW-1185">Reference proteome</keyword>
<reference evidence="2" key="1">
    <citation type="submission" date="2015-06" db="EMBL/GenBank/DDBJ databases">
        <title>Expansion of signal transduction pathways in fungi by whole-genome duplication.</title>
        <authorList>
            <consortium name="DOE Joint Genome Institute"/>
            <person name="Corrochano L.M."/>
            <person name="Kuo A."/>
            <person name="Marcet-Houben M."/>
            <person name="Polaino S."/>
            <person name="Salamov A."/>
            <person name="Villalobos J.M."/>
            <person name="Alvarez M.I."/>
            <person name="Avalos J."/>
            <person name="Benito E.P."/>
            <person name="Benoit I."/>
            <person name="Burger G."/>
            <person name="Camino L.P."/>
            <person name="Canovas D."/>
            <person name="Cerda-Olmedo E."/>
            <person name="Cheng J.-F."/>
            <person name="Dominguez A."/>
            <person name="Elias M."/>
            <person name="Eslava A.P."/>
            <person name="Glaser F."/>
            <person name="Grimwood J."/>
            <person name="Gutierrez G."/>
            <person name="Heitman J."/>
            <person name="Henrissat B."/>
            <person name="Iturriaga E.A."/>
            <person name="Lang B.F."/>
            <person name="Lavin J.L."/>
            <person name="Lee S."/>
            <person name="Li W."/>
            <person name="Lindquist E."/>
            <person name="Lopez-Garcia S."/>
            <person name="Luque E.M."/>
            <person name="Marcos A.T."/>
            <person name="Martin J."/>
            <person name="McCluskey K."/>
            <person name="Medina H.R."/>
            <person name="Miralles-Duran A."/>
            <person name="Miyazaki A."/>
            <person name="Munoz-Torres E."/>
            <person name="Oguiza J.A."/>
            <person name="Ohm R."/>
            <person name="Olmedo M."/>
            <person name="Orejas M."/>
            <person name="Ortiz-Castellanos L."/>
            <person name="Pisabarro A.G."/>
            <person name="Rodriguez-Romero J."/>
            <person name="Ruiz-Herrera J."/>
            <person name="Ruiz-Vazquez R."/>
            <person name="Sanz C."/>
            <person name="Schackwitz W."/>
            <person name="Schmutz J."/>
            <person name="Shahriari M."/>
            <person name="Shelest E."/>
            <person name="Silva-Franco F."/>
            <person name="Soanes D."/>
            <person name="Syed K."/>
            <person name="Tagua V.G."/>
            <person name="Talbot N.J."/>
            <person name="Thon M."/>
            <person name="De vries R.P."/>
            <person name="Wiebenga A."/>
            <person name="Yadav J.S."/>
            <person name="Braun E.L."/>
            <person name="Baker S."/>
            <person name="Garre V."/>
            <person name="Horwitz B."/>
            <person name="Torres-Martinez S."/>
            <person name="Idnurm A."/>
            <person name="Herrera-Estrella A."/>
            <person name="Gabaldon T."/>
            <person name="Grigoriev I.V."/>
        </authorList>
    </citation>
    <scope>NUCLEOTIDE SEQUENCE [LARGE SCALE GENOMIC DNA]</scope>
    <source>
        <strain evidence="2">NRRL 1555(-)</strain>
    </source>
</reference>
<name>A0A162UAR3_PHYB8</name>
<proteinExistence type="predicted"/>
<sequence length="288" mass="33504">MKYKLPRLTQSHAILWSHITLANHKLCCELRLIGIPILALSILPYNRSNTDQLICKGDPVWPTNSTINENISRQRVVALFRSLRDIINARVTLNTLSEAPGRFTPLLTRLFSSIESEQNSHREYDVRRLPLQKRSIAKRLQRSTSTFKILKFHELRIQTKHTSRIESIVPNGENKQLFGNLVRSDGFSVDFLFSKRRSNQKEMATKVNQIDLKLDGFGRREVEESYLPIAVDPGRKTVFCAVADLDLDVRRCTTKEYYHRPSSTRYSSELNKLKKEKHQHHRKCDSYQ</sequence>
<organism evidence="1 2">
    <name type="scientific">Phycomyces blakesleeanus (strain ATCC 8743b / DSM 1359 / FGSC 10004 / NBRC 33097 / NRRL 1555)</name>
    <dbReference type="NCBI Taxonomy" id="763407"/>
    <lineage>
        <taxon>Eukaryota</taxon>
        <taxon>Fungi</taxon>
        <taxon>Fungi incertae sedis</taxon>
        <taxon>Mucoromycota</taxon>
        <taxon>Mucoromycotina</taxon>
        <taxon>Mucoromycetes</taxon>
        <taxon>Mucorales</taxon>
        <taxon>Phycomycetaceae</taxon>
        <taxon>Phycomyces</taxon>
    </lineage>
</organism>
<dbReference type="Proteomes" id="UP000077315">
    <property type="component" value="Unassembled WGS sequence"/>
</dbReference>
<accession>A0A162UAR3</accession>
<dbReference type="RefSeq" id="XP_018291743.1">
    <property type="nucleotide sequence ID" value="XM_018435807.1"/>
</dbReference>
<evidence type="ECO:0000313" key="2">
    <source>
        <dbReference type="Proteomes" id="UP000077315"/>
    </source>
</evidence>
<protein>
    <submittedName>
        <fullName evidence="1">Uncharacterized protein</fullName>
    </submittedName>
</protein>
<dbReference type="OrthoDB" id="2237019at2759"/>
<gene>
    <name evidence="1" type="ORF">PHYBLDRAFT_168139</name>
</gene>